<name>A0A9J5XQB6_SOLCO</name>
<dbReference type="EMBL" id="JACXVP010000008">
    <property type="protein sequence ID" value="KAG5589986.1"/>
    <property type="molecule type" value="Genomic_DNA"/>
</dbReference>
<gene>
    <name evidence="1" type="ORF">H5410_040500</name>
</gene>
<dbReference type="AlphaFoldDB" id="A0A9J5XQB6"/>
<comment type="caution">
    <text evidence="1">The sequence shown here is derived from an EMBL/GenBank/DDBJ whole genome shotgun (WGS) entry which is preliminary data.</text>
</comment>
<sequence length="284" mass="31863">MILPLVNSVELVLGDQASILPLRGQSSVLPPPSTIVLDSNPDKAPDECVHSESSLPSQKNSKNLAKYLAMGKERYFGSKVILRGRTFHPEVRTLDVVMKVLDLLYFQGWVDLFLDTRLMVYKNEVVEFNANLNVLEDNVATSSVNGVELVFDAVCLGEIFHIPTARLSEYVCSKDDNYILIPNILREGSLLSVGRFLRKSFKDVEIVNALENKDPIDWPILMIKHMARGEYMFTRSTLVDNRLHDENDQVHATPPRATCPVTSLLNDLHAARAQNDVLCAEIET</sequence>
<evidence type="ECO:0000313" key="2">
    <source>
        <dbReference type="Proteomes" id="UP000824120"/>
    </source>
</evidence>
<keyword evidence="2" id="KW-1185">Reference proteome</keyword>
<accession>A0A9J5XQB6</accession>
<proteinExistence type="predicted"/>
<dbReference type="Proteomes" id="UP000824120">
    <property type="component" value="Chromosome 8"/>
</dbReference>
<protein>
    <submittedName>
        <fullName evidence="1">Uncharacterized protein</fullName>
    </submittedName>
</protein>
<organism evidence="1 2">
    <name type="scientific">Solanum commersonii</name>
    <name type="common">Commerson's wild potato</name>
    <name type="synonym">Commerson's nightshade</name>
    <dbReference type="NCBI Taxonomy" id="4109"/>
    <lineage>
        <taxon>Eukaryota</taxon>
        <taxon>Viridiplantae</taxon>
        <taxon>Streptophyta</taxon>
        <taxon>Embryophyta</taxon>
        <taxon>Tracheophyta</taxon>
        <taxon>Spermatophyta</taxon>
        <taxon>Magnoliopsida</taxon>
        <taxon>eudicotyledons</taxon>
        <taxon>Gunneridae</taxon>
        <taxon>Pentapetalae</taxon>
        <taxon>asterids</taxon>
        <taxon>lamiids</taxon>
        <taxon>Solanales</taxon>
        <taxon>Solanaceae</taxon>
        <taxon>Solanoideae</taxon>
        <taxon>Solaneae</taxon>
        <taxon>Solanum</taxon>
    </lineage>
</organism>
<evidence type="ECO:0000313" key="1">
    <source>
        <dbReference type="EMBL" id="KAG5589986.1"/>
    </source>
</evidence>
<reference evidence="1 2" key="1">
    <citation type="submission" date="2020-09" db="EMBL/GenBank/DDBJ databases">
        <title>De no assembly of potato wild relative species, Solanum commersonii.</title>
        <authorList>
            <person name="Cho K."/>
        </authorList>
    </citation>
    <scope>NUCLEOTIDE SEQUENCE [LARGE SCALE GENOMIC DNA]</scope>
    <source>
        <strain evidence="1">LZ3.2</strain>
        <tissue evidence="1">Leaf</tissue>
    </source>
</reference>